<protein>
    <submittedName>
        <fullName evidence="1">Uncharacterized protein</fullName>
    </submittedName>
</protein>
<proteinExistence type="predicted"/>
<evidence type="ECO:0000313" key="1">
    <source>
        <dbReference type="EMBL" id="QNF29645.1"/>
    </source>
</evidence>
<dbReference type="EMBL" id="CP055263">
    <property type="protein sequence ID" value="QNF29645.1"/>
    <property type="molecule type" value="Genomic_DNA"/>
</dbReference>
<sequence>MNKHWSNEEQIHLINAIPSYRQKFQYVDQKEAKRITLEISQFLYQHNPKLQTRIVNAIFERLPYLDNLLAGVFEKHNYAKKNRHLFSSLPRENKSKEQNLCNTRHQYNGAVKEHLKLN</sequence>
<dbReference type="RefSeq" id="WP_185653171.1">
    <property type="nucleotide sequence ID" value="NZ_CP055263.1"/>
</dbReference>
<accession>A0ABX6S9P4</accession>
<name>A0ABX6S9P4_9BACI</name>
<reference evidence="1 2" key="1">
    <citation type="submission" date="2020-06" db="EMBL/GenBank/DDBJ databases">
        <title>Metabacillus dokdonensis sp. nov., isolated from the rhizosphere of Elymus tsukushiensis, a plant native to the Dokdo Islands, Republic of Korea.</title>
        <authorList>
            <person name="Lee S.Y."/>
            <person name="Hwang Y.J."/>
            <person name="Son J.S."/>
            <person name="Ghim S.Y."/>
        </authorList>
    </citation>
    <scope>NUCLEOTIDE SEQUENCE [LARGE SCALE GENOMIC DNA]</scope>
    <source>
        <strain evidence="1 2">KUDC1714</strain>
    </source>
</reference>
<gene>
    <name evidence="1" type="ORF">HUW50_20410</name>
</gene>
<dbReference type="Proteomes" id="UP000515490">
    <property type="component" value="Chromosome"/>
</dbReference>
<keyword evidence="2" id="KW-1185">Reference proteome</keyword>
<evidence type="ECO:0000313" key="2">
    <source>
        <dbReference type="Proteomes" id="UP000515490"/>
    </source>
</evidence>
<organism evidence="1 2">
    <name type="scientific">Metabacillus elymi</name>
    <dbReference type="NCBI Taxonomy" id="2745198"/>
    <lineage>
        <taxon>Bacteria</taxon>
        <taxon>Bacillati</taxon>
        <taxon>Bacillota</taxon>
        <taxon>Bacilli</taxon>
        <taxon>Bacillales</taxon>
        <taxon>Bacillaceae</taxon>
        <taxon>Metabacillus</taxon>
    </lineage>
</organism>